<dbReference type="GO" id="GO:0003735">
    <property type="term" value="F:structural constituent of ribosome"/>
    <property type="evidence" value="ECO:0007669"/>
    <property type="project" value="InterPro"/>
</dbReference>
<keyword evidence="2" id="KW-0687">Ribonucleoprotein</keyword>
<dbReference type="GO" id="GO:0006412">
    <property type="term" value="P:translation"/>
    <property type="evidence" value="ECO:0007669"/>
    <property type="project" value="InterPro"/>
</dbReference>
<name>A0A8C9QRS6_SCLFO</name>
<evidence type="ECO:0000313" key="4">
    <source>
        <dbReference type="Proteomes" id="UP000694397"/>
    </source>
</evidence>
<dbReference type="SUPFAM" id="SSF54189">
    <property type="entry name" value="Ribosomal proteins S24e, L23 and L15e"/>
    <property type="match status" value="1"/>
</dbReference>
<dbReference type="AlphaFoldDB" id="A0A8C9QRS6"/>
<keyword evidence="1" id="KW-0689">Ribosomal protein</keyword>
<proteinExistence type="predicted"/>
<reference evidence="3 4" key="1">
    <citation type="submission" date="2019-04" db="EMBL/GenBank/DDBJ databases">
        <authorList>
            <consortium name="Wellcome Sanger Institute Data Sharing"/>
        </authorList>
    </citation>
    <scope>NUCLEOTIDE SEQUENCE [LARGE SCALE GENOMIC DNA]</scope>
</reference>
<protein>
    <submittedName>
        <fullName evidence="3">Uncharacterized protein</fullName>
    </submittedName>
</protein>
<accession>A0A8C9QRS6</accession>
<organism evidence="3 4">
    <name type="scientific">Scleropages formosus</name>
    <name type="common">Asian bonytongue</name>
    <name type="synonym">Osteoglossum formosum</name>
    <dbReference type="NCBI Taxonomy" id="113540"/>
    <lineage>
        <taxon>Eukaryota</taxon>
        <taxon>Metazoa</taxon>
        <taxon>Chordata</taxon>
        <taxon>Craniata</taxon>
        <taxon>Vertebrata</taxon>
        <taxon>Euteleostomi</taxon>
        <taxon>Actinopterygii</taxon>
        <taxon>Neopterygii</taxon>
        <taxon>Teleostei</taxon>
        <taxon>Osteoglossocephala</taxon>
        <taxon>Osteoglossomorpha</taxon>
        <taxon>Osteoglossiformes</taxon>
        <taxon>Osteoglossidae</taxon>
        <taxon>Scleropages</taxon>
    </lineage>
</organism>
<dbReference type="GO" id="GO:0044391">
    <property type="term" value="C:ribosomal subunit"/>
    <property type="evidence" value="ECO:0007669"/>
    <property type="project" value="UniProtKB-ARBA"/>
</dbReference>
<sequence length="106" mass="12157">MLLNIPESTAANINDMVRTRNFTVNCLLQRKKMVVDILYLCKKISLDVTQTFGFKTKFGGSLGDTWRTLVGSLGPRWGRRHKNIYWQTYHDCLFAGICKSLIMSLP</sequence>
<evidence type="ECO:0000256" key="1">
    <source>
        <dbReference type="ARBA" id="ARBA00022980"/>
    </source>
</evidence>
<dbReference type="InterPro" id="IPR012678">
    <property type="entry name" value="Ribosomal_uL23/eL15/eS24_sf"/>
</dbReference>
<evidence type="ECO:0000256" key="2">
    <source>
        <dbReference type="ARBA" id="ARBA00023274"/>
    </source>
</evidence>
<reference evidence="3" key="3">
    <citation type="submission" date="2025-09" db="UniProtKB">
        <authorList>
            <consortium name="Ensembl"/>
        </authorList>
    </citation>
    <scope>IDENTIFICATION</scope>
</reference>
<evidence type="ECO:0000313" key="3">
    <source>
        <dbReference type="Ensembl" id="ENSSFOP00015002990.2"/>
    </source>
</evidence>
<dbReference type="Ensembl" id="ENSSFOT00015003036.2">
    <property type="protein sequence ID" value="ENSSFOP00015002990.2"/>
    <property type="gene ID" value="ENSSFOG00015001958.2"/>
</dbReference>
<keyword evidence="4" id="KW-1185">Reference proteome</keyword>
<dbReference type="Proteomes" id="UP000694397">
    <property type="component" value="Chromosome 21"/>
</dbReference>
<reference evidence="3" key="2">
    <citation type="submission" date="2025-08" db="UniProtKB">
        <authorList>
            <consortium name="Ensembl"/>
        </authorList>
    </citation>
    <scope>IDENTIFICATION</scope>
</reference>